<dbReference type="AlphaFoldDB" id="A0A2Z5G8S8"/>
<gene>
    <name evidence="2" type="ORF">ACPOL_5860</name>
</gene>
<dbReference type="Proteomes" id="UP000253606">
    <property type="component" value="Chromosome"/>
</dbReference>
<evidence type="ECO:0000256" key="1">
    <source>
        <dbReference type="SAM" id="MobiDB-lite"/>
    </source>
</evidence>
<feature type="region of interest" description="Disordered" evidence="1">
    <location>
        <begin position="1"/>
        <end position="25"/>
    </location>
</feature>
<proteinExistence type="predicted"/>
<evidence type="ECO:0000313" key="3">
    <source>
        <dbReference type="Proteomes" id="UP000253606"/>
    </source>
</evidence>
<keyword evidence="3" id="KW-1185">Reference proteome</keyword>
<protein>
    <submittedName>
        <fullName evidence="2">Uncharacterized protein</fullName>
    </submittedName>
</protein>
<evidence type="ECO:0000313" key="2">
    <source>
        <dbReference type="EMBL" id="AXC15104.1"/>
    </source>
</evidence>
<name>A0A2Z5G8S8_9BACT</name>
<dbReference type="EMBL" id="CP030840">
    <property type="protein sequence ID" value="AXC15104.1"/>
    <property type="molecule type" value="Genomic_DNA"/>
</dbReference>
<reference evidence="2 3" key="1">
    <citation type="journal article" date="2018" name="Front. Microbiol.">
        <title>Hydrolytic Capabilities as a Key to Environmental Success: Chitinolytic and Cellulolytic Acidobacteria From Acidic Sub-arctic Soils and Boreal Peatlands.</title>
        <authorList>
            <person name="Belova S.E."/>
            <person name="Ravin N.V."/>
            <person name="Pankratov T.A."/>
            <person name="Rakitin A.L."/>
            <person name="Ivanova A.A."/>
            <person name="Beletsky A.V."/>
            <person name="Mardanov A.V."/>
            <person name="Sinninghe Damste J.S."/>
            <person name="Dedysh S.N."/>
        </authorList>
    </citation>
    <scope>NUCLEOTIDE SEQUENCE [LARGE SCALE GENOMIC DNA]</scope>
    <source>
        <strain evidence="2 3">SBC82</strain>
    </source>
</reference>
<dbReference type="KEGG" id="abas:ACPOL_5860"/>
<accession>A0A2Z5G8S8</accession>
<sequence>MRDGRNGLGMCSEDDPDGNASLSTDGSDQIDGGCILATKSHSSIWVRYEARFILGLRQTARHLEILAGCRCGENPYKSDKSDQSGHGVS</sequence>
<organism evidence="2 3">
    <name type="scientific">Acidisarcina polymorpha</name>
    <dbReference type="NCBI Taxonomy" id="2211140"/>
    <lineage>
        <taxon>Bacteria</taxon>
        <taxon>Pseudomonadati</taxon>
        <taxon>Acidobacteriota</taxon>
        <taxon>Terriglobia</taxon>
        <taxon>Terriglobales</taxon>
        <taxon>Acidobacteriaceae</taxon>
        <taxon>Acidisarcina</taxon>
    </lineage>
</organism>